<dbReference type="AlphaFoldDB" id="A0A0B5BIU4"/>
<dbReference type="PIRSF" id="PIRSF006815">
    <property type="entry name" value="GcvPA"/>
    <property type="match status" value="1"/>
</dbReference>
<dbReference type="GO" id="GO:0004375">
    <property type="term" value="F:glycine dehydrogenase (decarboxylating) activity"/>
    <property type="evidence" value="ECO:0007669"/>
    <property type="project" value="UniProtKB-EC"/>
</dbReference>
<feature type="domain" description="Glycine cleavage system P-protein N-terminal" evidence="5">
    <location>
        <begin position="5"/>
        <end position="438"/>
    </location>
</feature>
<dbReference type="InterPro" id="IPR020581">
    <property type="entry name" value="GDC_P"/>
</dbReference>
<dbReference type="Gene3D" id="3.40.640.10">
    <property type="entry name" value="Type I PLP-dependent aspartate aminotransferase-like (Major domain)"/>
    <property type="match status" value="1"/>
</dbReference>
<dbReference type="InterPro" id="IPR015422">
    <property type="entry name" value="PyrdxlP-dep_Trfase_small"/>
</dbReference>
<dbReference type="InterPro" id="IPR015421">
    <property type="entry name" value="PyrdxlP-dep_Trfase_major"/>
</dbReference>
<dbReference type="OrthoDB" id="9801272at2"/>
<dbReference type="PANTHER" id="PTHR42806:SF1">
    <property type="entry name" value="GLYCINE DEHYDROGENASE (DECARBOXYLATING)"/>
    <property type="match status" value="1"/>
</dbReference>
<proteinExistence type="inferred from homology"/>
<reference evidence="6 7" key="1">
    <citation type="journal article" date="2015" name="Genome Announc.">
        <title>Complete Genome of Geobacter pickeringii G13T, a Metal-Reducing Isolate from Sedimentary Kaolin Deposits.</title>
        <authorList>
            <person name="Badalamenti J.P."/>
            <person name="Bond D.R."/>
        </authorList>
    </citation>
    <scope>NUCLEOTIDE SEQUENCE [LARGE SCALE GENOMIC DNA]</scope>
    <source>
        <strain evidence="6 7">G13</strain>
    </source>
</reference>
<dbReference type="Gene3D" id="3.90.1150.10">
    <property type="entry name" value="Aspartate Aminotransferase, domain 1"/>
    <property type="match status" value="1"/>
</dbReference>
<dbReference type="PANTHER" id="PTHR42806">
    <property type="entry name" value="GLYCINE CLEAVAGE SYSTEM P-PROTEIN"/>
    <property type="match status" value="1"/>
</dbReference>
<dbReference type="InterPro" id="IPR015424">
    <property type="entry name" value="PyrdxlP-dep_Trfase"/>
</dbReference>
<gene>
    <name evidence="4" type="primary">gcvPA</name>
    <name evidence="6" type="ORF">GPICK_14390</name>
</gene>
<organism evidence="6 7">
    <name type="scientific">Geobacter pickeringii</name>
    <dbReference type="NCBI Taxonomy" id="345632"/>
    <lineage>
        <taxon>Bacteria</taxon>
        <taxon>Pseudomonadati</taxon>
        <taxon>Thermodesulfobacteriota</taxon>
        <taxon>Desulfuromonadia</taxon>
        <taxon>Geobacterales</taxon>
        <taxon>Geobacteraceae</taxon>
        <taxon>Geobacter</taxon>
    </lineage>
</organism>
<evidence type="ECO:0000259" key="5">
    <source>
        <dbReference type="Pfam" id="PF02347"/>
    </source>
</evidence>
<dbReference type="STRING" id="345632.GPICK_14390"/>
<keyword evidence="2 4" id="KW-0560">Oxidoreductase</keyword>
<dbReference type="EMBL" id="CP009788">
    <property type="protein sequence ID" value="AJE04385.1"/>
    <property type="molecule type" value="Genomic_DNA"/>
</dbReference>
<comment type="similarity">
    <text evidence="4">Belongs to the GcvP family. N-terminal subunit subfamily.</text>
</comment>
<sequence>MSGASYCPNTPEEIREMLAAIGVGSVDDLFRPIAPGLRAKSFDLPEGMSEFEMLRHFQTLAGKNAQHLTPFVGGGFYDHLIPAVVDHLSGRAEFYTAYTPYQPECSQGTLQALFEYQTAICRLTGMDVSNASLYDGGTALAEGALMALRVTGRSRLVIDGAVNPLHRDIVRTYLASLDVELVEIGPKLGMEDDARLRAAIDDATAAVIVQNPNFFGSVSDFRRLAADAHAAGALLVVSAYPVALGLVESPGAMGADIVVGDGQSLGNPLSFGGPSFGFIASRKEYIRNLPGRIIGETVDRKGQRGFVLTLQAREQHIKRHKATSNICSNQSLCALRGLIFLSALGKEGFAELARLNYDKAEYAKGVLGGLSGVEVVNGSATFNEFTLCLRKSADEVVAGLLKRGVAAGVPLGPYYPDMGNCLVVTVTEKRTREEIDTFARQLEGVLWS</sequence>
<evidence type="ECO:0000313" key="7">
    <source>
        <dbReference type="Proteomes" id="UP000057609"/>
    </source>
</evidence>
<name>A0A0B5BIU4_9BACT</name>
<dbReference type="EC" id="1.4.4.2" evidence="4"/>
<evidence type="ECO:0000256" key="4">
    <source>
        <dbReference type="HAMAP-Rule" id="MF_00712"/>
    </source>
</evidence>
<dbReference type="KEGG" id="gpi:GPICK_14390"/>
<dbReference type="RefSeq" id="WP_039744335.1">
    <property type="nucleotide sequence ID" value="NZ_CP009788.1"/>
</dbReference>
<dbReference type="Proteomes" id="UP000057609">
    <property type="component" value="Chromosome"/>
</dbReference>
<comment type="function">
    <text evidence="1 4">The glycine cleavage system catalyzes the degradation of glycine. The P protein binds the alpha-amino group of glycine through its pyridoxal phosphate cofactor; CO(2) is released and the remaining methylamine moiety is then transferred to the lipoamide cofactor of the H protein.</text>
</comment>
<dbReference type="HOGENOM" id="CLU_004620_0_2_7"/>
<dbReference type="InterPro" id="IPR049315">
    <property type="entry name" value="GDC-P_N"/>
</dbReference>
<dbReference type="InterPro" id="IPR023010">
    <property type="entry name" value="GcvPA"/>
</dbReference>
<evidence type="ECO:0000256" key="1">
    <source>
        <dbReference type="ARBA" id="ARBA00003788"/>
    </source>
</evidence>
<dbReference type="GO" id="GO:0009116">
    <property type="term" value="P:nucleoside metabolic process"/>
    <property type="evidence" value="ECO:0007669"/>
    <property type="project" value="InterPro"/>
</dbReference>
<dbReference type="HAMAP" id="MF_00712">
    <property type="entry name" value="GcvPA"/>
    <property type="match status" value="1"/>
</dbReference>
<evidence type="ECO:0000313" key="6">
    <source>
        <dbReference type="EMBL" id="AJE04385.1"/>
    </source>
</evidence>
<dbReference type="NCBIfam" id="NF001696">
    <property type="entry name" value="PRK00451.1"/>
    <property type="match status" value="1"/>
</dbReference>
<dbReference type="SUPFAM" id="SSF53383">
    <property type="entry name" value="PLP-dependent transferases"/>
    <property type="match status" value="1"/>
</dbReference>
<evidence type="ECO:0000256" key="2">
    <source>
        <dbReference type="ARBA" id="ARBA00023002"/>
    </source>
</evidence>
<evidence type="ECO:0000256" key="3">
    <source>
        <dbReference type="ARBA" id="ARBA00049026"/>
    </source>
</evidence>
<protein>
    <recommendedName>
        <fullName evidence="4">Probable glycine dehydrogenase (decarboxylating) subunit 1</fullName>
        <ecNumber evidence="4">1.4.4.2</ecNumber>
    </recommendedName>
    <alternativeName>
        <fullName evidence="4">Glycine cleavage system P-protein subunit 1</fullName>
    </alternativeName>
    <alternativeName>
        <fullName evidence="4">Glycine decarboxylase subunit 1</fullName>
    </alternativeName>
    <alternativeName>
        <fullName evidence="4">Glycine dehydrogenase (aminomethyl-transferring) subunit 1</fullName>
    </alternativeName>
</protein>
<accession>A0A0B5BIU4</accession>
<comment type="catalytic activity">
    <reaction evidence="3 4">
        <text>N(6)-[(R)-lipoyl]-L-lysyl-[glycine-cleavage complex H protein] + glycine + H(+) = N(6)-[(R)-S(8)-aminomethyldihydrolipoyl]-L-lysyl-[glycine-cleavage complex H protein] + CO2</text>
        <dbReference type="Rhea" id="RHEA:24304"/>
        <dbReference type="Rhea" id="RHEA-COMP:10494"/>
        <dbReference type="Rhea" id="RHEA-COMP:10495"/>
        <dbReference type="ChEBI" id="CHEBI:15378"/>
        <dbReference type="ChEBI" id="CHEBI:16526"/>
        <dbReference type="ChEBI" id="CHEBI:57305"/>
        <dbReference type="ChEBI" id="CHEBI:83099"/>
        <dbReference type="ChEBI" id="CHEBI:83143"/>
        <dbReference type="EC" id="1.4.4.2"/>
    </reaction>
</comment>
<dbReference type="GO" id="GO:0019464">
    <property type="term" value="P:glycine decarboxylation via glycine cleavage system"/>
    <property type="evidence" value="ECO:0007669"/>
    <property type="project" value="UniProtKB-UniRule"/>
</dbReference>
<dbReference type="Pfam" id="PF02347">
    <property type="entry name" value="GDC-P"/>
    <property type="match status" value="1"/>
</dbReference>
<comment type="subunit">
    <text evidence="4">The glycine cleavage system is composed of four proteins: P, T, L and H. In this organism, the P 'protein' is a heterodimer of two subunits.</text>
</comment>
<keyword evidence="7" id="KW-1185">Reference proteome</keyword>
<dbReference type="CDD" id="cd00613">
    <property type="entry name" value="GDC-P"/>
    <property type="match status" value="1"/>
</dbReference>